<dbReference type="Proteomes" id="UP001166674">
    <property type="component" value="Unassembled WGS sequence"/>
</dbReference>
<dbReference type="PANTHER" id="PTHR16052">
    <property type="entry name" value="TBCC DOMAIN-CONTAINING PROTEIN 1"/>
    <property type="match status" value="1"/>
</dbReference>
<evidence type="ECO:0000313" key="2">
    <source>
        <dbReference type="Proteomes" id="UP001166674"/>
    </source>
</evidence>
<gene>
    <name evidence="1" type="ORF">SUZIE_176175</name>
</gene>
<dbReference type="AlphaFoldDB" id="A0AA41T0Q6"/>
<sequence>MEGDTTEIPGGLPSAYQKALGQREQKIQIWQKAERKVHLMKDQRKQLQVLVDNKFYEWLINTGHHQQLDRLVLPTADSKQAAR</sequence>
<organism evidence="1 2">
    <name type="scientific">Sciurus carolinensis</name>
    <name type="common">Eastern gray squirrel</name>
    <dbReference type="NCBI Taxonomy" id="30640"/>
    <lineage>
        <taxon>Eukaryota</taxon>
        <taxon>Metazoa</taxon>
        <taxon>Chordata</taxon>
        <taxon>Craniata</taxon>
        <taxon>Vertebrata</taxon>
        <taxon>Euteleostomi</taxon>
        <taxon>Mammalia</taxon>
        <taxon>Eutheria</taxon>
        <taxon>Euarchontoglires</taxon>
        <taxon>Glires</taxon>
        <taxon>Rodentia</taxon>
        <taxon>Sciuromorpha</taxon>
        <taxon>Sciuridae</taxon>
        <taxon>Sciurinae</taxon>
        <taxon>Sciurini</taxon>
        <taxon>Sciurus</taxon>
    </lineage>
</organism>
<accession>A0AA41T0Q6</accession>
<reference evidence="1" key="1">
    <citation type="submission" date="2020-03" db="EMBL/GenBank/DDBJ databases">
        <title>Studies in the Genomics of Life Span.</title>
        <authorList>
            <person name="Glass D."/>
        </authorList>
    </citation>
    <scope>NUCLEOTIDE SEQUENCE</scope>
    <source>
        <strain evidence="1">SUZIE</strain>
        <tissue evidence="1">Muscle</tissue>
    </source>
</reference>
<dbReference type="GO" id="GO:0051661">
    <property type="term" value="P:maintenance of centrosome location"/>
    <property type="evidence" value="ECO:0007669"/>
    <property type="project" value="TreeGrafter"/>
</dbReference>
<keyword evidence="2" id="KW-1185">Reference proteome</keyword>
<dbReference type="PANTHER" id="PTHR16052:SF0">
    <property type="entry name" value="TBCC DOMAIN-CONTAINING PROTEIN 1"/>
    <property type="match status" value="1"/>
</dbReference>
<name>A0AA41T0Q6_SCICA</name>
<protein>
    <submittedName>
        <fullName evidence="1">TBCC domain-containing protein 1</fullName>
    </submittedName>
</protein>
<proteinExistence type="predicted"/>
<dbReference type="GO" id="GO:0031616">
    <property type="term" value="C:spindle pole centrosome"/>
    <property type="evidence" value="ECO:0007669"/>
    <property type="project" value="TreeGrafter"/>
</dbReference>
<comment type="caution">
    <text evidence="1">The sequence shown here is derived from an EMBL/GenBank/DDBJ whole genome shotgun (WGS) entry which is preliminary data.</text>
</comment>
<dbReference type="EMBL" id="JAATJV010391473">
    <property type="protein sequence ID" value="MBZ3884083.1"/>
    <property type="molecule type" value="Genomic_DNA"/>
</dbReference>
<dbReference type="GO" id="GO:0051684">
    <property type="term" value="P:maintenance of Golgi location"/>
    <property type="evidence" value="ECO:0007669"/>
    <property type="project" value="TreeGrafter"/>
</dbReference>
<dbReference type="InterPro" id="IPR039589">
    <property type="entry name" value="TBCC1"/>
</dbReference>
<evidence type="ECO:0000313" key="1">
    <source>
        <dbReference type="EMBL" id="MBZ3884083.1"/>
    </source>
</evidence>